<comment type="caution">
    <text evidence="1">The sequence shown here is derived from an EMBL/GenBank/DDBJ whole genome shotgun (WGS) entry which is preliminary data.</text>
</comment>
<sequence length="129" mass="15539">MKCETFNQSLSNPKYFGQLPQLQQPWWFMLNCMMQIYWQESFENQQNGQKCNEFFSIYSQLPILIEVLNETYVEIKGKEIVKTREVWKKLKLKIDRIQKSYLEIVKRFKELDAQVDANDIIVDHIAPEK</sequence>
<organism evidence="1 2">
    <name type="scientific">Oxytricha trifallax</name>
    <dbReference type="NCBI Taxonomy" id="1172189"/>
    <lineage>
        <taxon>Eukaryota</taxon>
        <taxon>Sar</taxon>
        <taxon>Alveolata</taxon>
        <taxon>Ciliophora</taxon>
        <taxon>Intramacronucleata</taxon>
        <taxon>Spirotrichea</taxon>
        <taxon>Stichotrichia</taxon>
        <taxon>Sporadotrichida</taxon>
        <taxon>Oxytrichidae</taxon>
        <taxon>Oxytrichinae</taxon>
        <taxon>Oxytricha</taxon>
    </lineage>
</organism>
<dbReference type="AlphaFoldDB" id="A0A073HZM5"/>
<evidence type="ECO:0000313" key="2">
    <source>
        <dbReference type="Proteomes" id="UP000053232"/>
    </source>
</evidence>
<keyword evidence="2" id="KW-1185">Reference proteome</keyword>
<dbReference type="EMBL" id="ARYC01006353">
    <property type="protein sequence ID" value="KEJ82695.1"/>
    <property type="molecule type" value="Genomic_DNA"/>
</dbReference>
<evidence type="ECO:0000313" key="1">
    <source>
        <dbReference type="EMBL" id="KEJ82695.1"/>
    </source>
</evidence>
<protein>
    <submittedName>
        <fullName evidence="1">Uncharacterized protein</fullName>
    </submittedName>
</protein>
<reference evidence="2" key="1">
    <citation type="journal article" date="2014" name="Cell">
        <title>The Architecture of a Scrambled Genome Reveals Massive Levels of Genomic Rearrangement during Development.</title>
        <authorList>
            <person name="Chen X."/>
            <person name="Bracht J.R."/>
            <person name="Goldman A.D."/>
            <person name="Dolzhenko E."/>
            <person name="Clay D.M."/>
            <person name="Swart E.C."/>
            <person name="Perlman D.H."/>
            <person name="Doak T.G."/>
            <person name="Stuart A."/>
            <person name="Amemiya C.T."/>
            <person name="Sebra R.P."/>
            <person name="Landweber L.F."/>
        </authorList>
    </citation>
    <scope>NUCLEOTIDE SEQUENCE [LARGE SCALE GENOMIC DNA]</scope>
    <source>
        <strain evidence="2">JRB310</strain>
    </source>
</reference>
<proteinExistence type="predicted"/>
<accession>A0A073HZM5</accession>
<name>A0A073HZM5_9SPIT</name>
<dbReference type="Proteomes" id="UP000053232">
    <property type="component" value="Unassembled WGS sequence"/>
</dbReference>
<gene>
    <name evidence="1" type="ORF">OXYTRIMIC_197</name>
</gene>